<proteinExistence type="predicted"/>
<evidence type="ECO:0000313" key="2">
    <source>
        <dbReference type="EMBL" id="EJN59312.1"/>
    </source>
</evidence>
<dbReference type="eggNOG" id="arCOG07593">
    <property type="taxonomic scope" value="Archaea"/>
</dbReference>
<dbReference type="AlphaFoldDB" id="J3EWM8"/>
<protein>
    <recommendedName>
        <fullName evidence="1">DUF8072 domain-containing protein</fullName>
    </recommendedName>
</protein>
<accession>J3EWM8</accession>
<comment type="caution">
    <text evidence="2">The sequence shown here is derived from an EMBL/GenBank/DDBJ whole genome shotgun (WGS) entry which is preliminary data.</text>
</comment>
<evidence type="ECO:0000259" key="1">
    <source>
        <dbReference type="Pfam" id="PF26269"/>
    </source>
</evidence>
<gene>
    <name evidence="2" type="ORF">HSB1_27330</name>
</gene>
<dbReference type="InterPro" id="IPR058385">
    <property type="entry name" value="DUF8072"/>
</dbReference>
<evidence type="ECO:0000313" key="3">
    <source>
        <dbReference type="Proteomes" id="UP000007813"/>
    </source>
</evidence>
<dbReference type="Proteomes" id="UP000007813">
    <property type="component" value="Unassembled WGS sequence"/>
</dbReference>
<reference evidence="2 3" key="1">
    <citation type="journal article" date="2012" name="J. Bacteriol.">
        <title>Draft Genome Sequence of the Extremely Halophilic Archaeon Halogranum salarium B-1T.</title>
        <authorList>
            <person name="Kim K.K."/>
            <person name="Lee K.C."/>
            <person name="Lee J.S."/>
        </authorList>
    </citation>
    <scope>NUCLEOTIDE SEQUENCE [LARGE SCALE GENOMIC DNA]</scope>
    <source>
        <strain evidence="2 3">B-1</strain>
    </source>
</reference>
<sequence length="129" mass="14144">MIRLLDDRHGLLTAKGSPPTVTDATGFIMPTTLPLGMADLNRIAKRIHNISPKPLRLTLDDGSTAVYHLSSTEWFQTEFQGQGTREGDDADYRFTTTADESAVIVGRKGPNDDGWAMIGEVVEVERVEA</sequence>
<name>J3EWM8_9EURY</name>
<feature type="domain" description="DUF8072" evidence="1">
    <location>
        <begin position="37"/>
        <end position="128"/>
    </location>
</feature>
<dbReference type="Pfam" id="PF26269">
    <property type="entry name" value="DUF8072"/>
    <property type="match status" value="1"/>
</dbReference>
<organism evidence="2 3">
    <name type="scientific">Halogranum salarium B-1</name>
    <dbReference type="NCBI Taxonomy" id="1210908"/>
    <lineage>
        <taxon>Archaea</taxon>
        <taxon>Methanobacteriati</taxon>
        <taxon>Methanobacteriota</taxon>
        <taxon>Stenosarchaea group</taxon>
        <taxon>Halobacteria</taxon>
        <taxon>Halobacteriales</taxon>
        <taxon>Haloferacaceae</taxon>
    </lineage>
</organism>
<dbReference type="EMBL" id="ALJD01000006">
    <property type="protein sequence ID" value="EJN59312.1"/>
    <property type="molecule type" value="Genomic_DNA"/>
</dbReference>